<evidence type="ECO:0000259" key="1">
    <source>
        <dbReference type="Pfam" id="PF01548"/>
    </source>
</evidence>
<dbReference type="Pfam" id="PF02371">
    <property type="entry name" value="Transposase_20"/>
    <property type="match status" value="1"/>
</dbReference>
<dbReference type="EMBL" id="CP014802">
    <property type="protein sequence ID" value="APX26320.1"/>
    <property type="molecule type" value="Genomic_DNA"/>
</dbReference>
<reference evidence="3 4" key="1">
    <citation type="submission" date="2016-03" db="EMBL/GenBank/DDBJ databases">
        <title>Deep-sea bacteria in the southern Pacific.</title>
        <authorList>
            <person name="Tang K."/>
        </authorList>
    </citation>
    <scope>NUCLEOTIDE SEQUENCE [LARGE SCALE GENOMIC DNA]</scope>
    <source>
        <strain evidence="3 4">JLT2016</strain>
        <plasmid evidence="4">Plasmid ptpro6</plasmid>
    </source>
</reference>
<evidence type="ECO:0000313" key="4">
    <source>
        <dbReference type="Proteomes" id="UP000186559"/>
    </source>
</evidence>
<protein>
    <submittedName>
        <fullName evidence="3">Transposase</fullName>
    </submittedName>
</protein>
<dbReference type="GO" id="GO:0006313">
    <property type="term" value="P:DNA transposition"/>
    <property type="evidence" value="ECO:0007669"/>
    <property type="project" value="InterPro"/>
</dbReference>
<dbReference type="Proteomes" id="UP000186559">
    <property type="component" value="Plasmid pTPRO6"/>
</dbReference>
<dbReference type="RefSeq" id="WP_076625957.1">
    <property type="nucleotide sequence ID" value="NZ_BMEW01000010.1"/>
</dbReference>
<keyword evidence="3" id="KW-0614">Plasmid</keyword>
<dbReference type="Pfam" id="PF01548">
    <property type="entry name" value="DEDD_Tnp_IS110"/>
    <property type="match status" value="1"/>
</dbReference>
<name>A0A1U7DE29_9RHOB</name>
<feature type="domain" description="Transposase IS116/IS110/IS902 C-terminal" evidence="2">
    <location>
        <begin position="196"/>
        <end position="278"/>
    </location>
</feature>
<dbReference type="PANTHER" id="PTHR33055:SF13">
    <property type="entry name" value="TRANSPOSASE"/>
    <property type="match status" value="1"/>
</dbReference>
<evidence type="ECO:0000259" key="2">
    <source>
        <dbReference type="Pfam" id="PF02371"/>
    </source>
</evidence>
<dbReference type="PANTHER" id="PTHR33055">
    <property type="entry name" value="TRANSPOSASE FOR INSERTION SEQUENCE ELEMENT IS1111A"/>
    <property type="match status" value="1"/>
</dbReference>
<dbReference type="InterPro" id="IPR047650">
    <property type="entry name" value="Transpos_IS110"/>
</dbReference>
<geneLocation type="plasmid" evidence="4">
    <name>ptpro6</name>
</geneLocation>
<evidence type="ECO:0000313" key="3">
    <source>
        <dbReference type="EMBL" id="APX26320.1"/>
    </source>
</evidence>
<dbReference type="GO" id="GO:0003677">
    <property type="term" value="F:DNA binding"/>
    <property type="evidence" value="ECO:0007669"/>
    <property type="project" value="InterPro"/>
</dbReference>
<organism evidence="3 4">
    <name type="scientific">Salipiger profundus</name>
    <dbReference type="NCBI Taxonomy" id="1229727"/>
    <lineage>
        <taxon>Bacteria</taxon>
        <taxon>Pseudomonadati</taxon>
        <taxon>Pseudomonadota</taxon>
        <taxon>Alphaproteobacteria</taxon>
        <taxon>Rhodobacterales</taxon>
        <taxon>Roseobacteraceae</taxon>
        <taxon>Salipiger</taxon>
    </lineage>
</organism>
<dbReference type="NCBIfam" id="NF033542">
    <property type="entry name" value="transpos_IS110"/>
    <property type="match status" value="1"/>
</dbReference>
<accession>A0A1U7DE29</accession>
<dbReference type="KEGG" id="tpro:Ga0080559_TMP5220"/>
<gene>
    <name evidence="3" type="ORF">Ga0080559_TMP5220</name>
</gene>
<sequence length="319" mass="35490">MEKVTHGRIIGIDVSRDWLDIHWLPDGQRHRIPNTDNGHVAVSDLAHDQRAVVCFEATGGQEWRLWSYLQDAGVEARQVPPAQVKAFARSLGTRAKTDRIDAELIARFLVFRPEAGRTLPAEHLRLLRALTTRRAQLVEMRKRLLAQIRAHRKSGTAELFEDIDVELKERLDVAITELESRISELLGRYRHLADTARILRSVPGIGPVASSTLIAELPELGALTGEEAAALTGLAPVAQDSGTLRGKRAIAGGRRALRHVMFQAALVASHHNPTLKAFADRLRKAGKPHKVIVTAVARKLVIIANALCKSRREWEHRHP</sequence>
<proteinExistence type="predicted"/>
<dbReference type="InterPro" id="IPR003346">
    <property type="entry name" value="Transposase_20"/>
</dbReference>
<dbReference type="InterPro" id="IPR002525">
    <property type="entry name" value="Transp_IS110-like_N"/>
</dbReference>
<feature type="domain" description="Transposase IS110-like N-terminal" evidence="1">
    <location>
        <begin position="10"/>
        <end position="151"/>
    </location>
</feature>
<dbReference type="GO" id="GO:0004803">
    <property type="term" value="F:transposase activity"/>
    <property type="evidence" value="ECO:0007669"/>
    <property type="project" value="InterPro"/>
</dbReference>
<keyword evidence="4" id="KW-1185">Reference proteome</keyword>
<dbReference type="AlphaFoldDB" id="A0A1U7DE29"/>